<comment type="caution">
    <text evidence="1">The sequence shown here is derived from an EMBL/GenBank/DDBJ whole genome shotgun (WGS) entry which is preliminary data.</text>
</comment>
<reference evidence="1 2" key="1">
    <citation type="submission" date="2019-07" db="EMBL/GenBank/DDBJ databases">
        <title>Novel species isolated from glacier.</title>
        <authorList>
            <person name="Liu Q."/>
            <person name="Xin Y.-H."/>
        </authorList>
    </citation>
    <scope>NUCLEOTIDE SEQUENCE [LARGE SCALE GENOMIC DNA]</scope>
    <source>
        <strain evidence="1 2">LB1R16</strain>
    </source>
</reference>
<dbReference type="AlphaFoldDB" id="A0A552UEP1"/>
<protein>
    <submittedName>
        <fullName evidence="1">Uncharacterized protein</fullName>
    </submittedName>
</protein>
<organism evidence="1 2">
    <name type="scientific">Glacieibacterium frigidum</name>
    <dbReference type="NCBI Taxonomy" id="2593303"/>
    <lineage>
        <taxon>Bacteria</taxon>
        <taxon>Pseudomonadati</taxon>
        <taxon>Pseudomonadota</taxon>
        <taxon>Alphaproteobacteria</taxon>
        <taxon>Sphingomonadales</taxon>
        <taxon>Sphingosinicellaceae</taxon>
        <taxon>Glacieibacterium</taxon>
    </lineage>
</organism>
<proteinExistence type="predicted"/>
<dbReference type="RefSeq" id="WP_143554234.1">
    <property type="nucleotide sequence ID" value="NZ_VJWA01000001.1"/>
</dbReference>
<keyword evidence="2" id="KW-1185">Reference proteome</keyword>
<dbReference type="Proteomes" id="UP000317894">
    <property type="component" value="Unassembled WGS sequence"/>
</dbReference>
<name>A0A552UEP1_9SPHN</name>
<accession>A0A552UEP1</accession>
<evidence type="ECO:0000313" key="1">
    <source>
        <dbReference type="EMBL" id="TRW16690.1"/>
    </source>
</evidence>
<gene>
    <name evidence="1" type="ORF">FMM06_00270</name>
</gene>
<sequence>MSEPPFEVLLAALRAELAALDGDNADTIEAATTAKLAALGGLREAPTRAQVETAQALNALAAARVRTKAAGIERRLAALATAAGRGPALCYGRDGRTSL</sequence>
<evidence type="ECO:0000313" key="2">
    <source>
        <dbReference type="Proteomes" id="UP000317894"/>
    </source>
</evidence>
<dbReference type="EMBL" id="VJWA01000001">
    <property type="protein sequence ID" value="TRW16690.1"/>
    <property type="molecule type" value="Genomic_DNA"/>
</dbReference>